<dbReference type="GO" id="GO:0033748">
    <property type="term" value="F:hydrogenase (acceptor) activity"/>
    <property type="evidence" value="ECO:0007669"/>
    <property type="project" value="UniProtKB-EC"/>
</dbReference>
<evidence type="ECO:0000256" key="5">
    <source>
        <dbReference type="ARBA" id="ARBA00022989"/>
    </source>
</evidence>
<dbReference type="Proteomes" id="UP001154312">
    <property type="component" value="Unassembled WGS sequence"/>
</dbReference>
<feature type="transmembrane region" description="Helical" evidence="7">
    <location>
        <begin position="341"/>
        <end position="361"/>
    </location>
</feature>
<name>A0A9X4H5Y9_9FIRM</name>
<keyword evidence="6 7" id="KW-0472">Membrane</keyword>
<protein>
    <submittedName>
        <fullName evidence="8">Ni/Fe-hydrogenase cytochrome b subunit</fullName>
        <ecNumber evidence="8">1.12.99.6</ecNumber>
    </submittedName>
</protein>
<feature type="transmembrane region" description="Helical" evidence="7">
    <location>
        <begin position="304"/>
        <end position="321"/>
    </location>
</feature>
<dbReference type="GO" id="GO:0009061">
    <property type="term" value="P:anaerobic respiration"/>
    <property type="evidence" value="ECO:0007669"/>
    <property type="project" value="TreeGrafter"/>
</dbReference>
<dbReference type="EC" id="1.12.99.6" evidence="8"/>
<feature type="transmembrane region" description="Helical" evidence="7">
    <location>
        <begin position="241"/>
        <end position="258"/>
    </location>
</feature>
<feature type="transmembrane region" description="Helical" evidence="7">
    <location>
        <begin position="159"/>
        <end position="177"/>
    </location>
</feature>
<proteinExistence type="inferred from homology"/>
<dbReference type="PANTHER" id="PTHR30074:SF4">
    <property type="entry name" value="NI_FE-HYDROGENASE 2 B-TYPE CYTOCHROME SUBUNIT-RELATED"/>
    <property type="match status" value="1"/>
</dbReference>
<keyword evidence="8" id="KW-0560">Oxidoreductase</keyword>
<sequence>MQKTWSFKLTPFRYVLIGLAGIAVVTALARFVLGLGAVTNLSDEWPWGLWIGFDLLCGIALAGGGFSTALIVHVLHKEKYLPIARAALLTSLIGYIIALVSLLLDIGRWTNCWRPFFYWGFHSVLFEVFWCISLYTTVQVLEFGDIFFERVKIGPLKNILSKAMVPLTILGIVLPTLHQSSLGSLYIVTVDRLNPLWWSMIIPFFFVWSAFFLGPAMVTIEGTLAARAYNRKPETPIFSSLTKVTMCMLIVYFIVRMIDLNYHGVYSMAFNGSFESNMFLVEMILFVLVPIFMYAIPAIRNTQWGVLTASILVVAGVVFNRMNVVFTGMAQSAGGHYFPSIWEWLITLGMWSVLALAYLFVVENFPILVKEDHEQEGLSSGKSVSTGRSVEA</sequence>
<organism evidence="8 9">
    <name type="scientific">Pelotomaculum isophthalicicum JI</name>
    <dbReference type="NCBI Taxonomy" id="947010"/>
    <lineage>
        <taxon>Bacteria</taxon>
        <taxon>Bacillati</taxon>
        <taxon>Bacillota</taxon>
        <taxon>Clostridia</taxon>
        <taxon>Eubacteriales</taxon>
        <taxon>Desulfotomaculaceae</taxon>
        <taxon>Pelotomaculum</taxon>
    </lineage>
</organism>
<feature type="transmembrane region" description="Helical" evidence="7">
    <location>
        <begin position="278"/>
        <end position="297"/>
    </location>
</feature>
<dbReference type="PANTHER" id="PTHR30074">
    <property type="entry name" value="FORMATE DEHYDROGENASE, NITRATE-INDUCIBLE, CYTOCHROME B556 FDN SUBUNIT"/>
    <property type="match status" value="1"/>
</dbReference>
<dbReference type="RefSeq" id="WP_277445581.1">
    <property type="nucleotide sequence ID" value="NZ_JAKOAV010000062.1"/>
</dbReference>
<feature type="transmembrane region" description="Helical" evidence="7">
    <location>
        <begin position="197"/>
        <end position="220"/>
    </location>
</feature>
<comment type="similarity">
    <text evidence="2">Belongs to the NrfD family.</text>
</comment>
<evidence type="ECO:0000313" key="8">
    <source>
        <dbReference type="EMBL" id="MDF9410038.1"/>
    </source>
</evidence>
<evidence type="ECO:0000256" key="6">
    <source>
        <dbReference type="ARBA" id="ARBA00023136"/>
    </source>
</evidence>
<dbReference type="AlphaFoldDB" id="A0A9X4H5Y9"/>
<keyword evidence="4 7" id="KW-0812">Transmembrane</keyword>
<keyword evidence="9" id="KW-1185">Reference proteome</keyword>
<dbReference type="InterPro" id="IPR051817">
    <property type="entry name" value="FDH_cytochrome_b556_subunit"/>
</dbReference>
<dbReference type="Pfam" id="PF03916">
    <property type="entry name" value="NrfD"/>
    <property type="match status" value="1"/>
</dbReference>
<feature type="transmembrane region" description="Helical" evidence="7">
    <location>
        <begin position="86"/>
        <end position="104"/>
    </location>
</feature>
<feature type="transmembrane region" description="Helical" evidence="7">
    <location>
        <begin position="116"/>
        <end position="138"/>
    </location>
</feature>
<comment type="caution">
    <text evidence="8">The sequence shown here is derived from an EMBL/GenBank/DDBJ whole genome shotgun (WGS) entry which is preliminary data.</text>
</comment>
<evidence type="ECO:0000256" key="1">
    <source>
        <dbReference type="ARBA" id="ARBA00004651"/>
    </source>
</evidence>
<comment type="subcellular location">
    <subcellularLocation>
        <location evidence="1">Cell membrane</location>
        <topology evidence="1">Multi-pass membrane protein</topology>
    </subcellularLocation>
</comment>
<evidence type="ECO:0000256" key="7">
    <source>
        <dbReference type="SAM" id="Phobius"/>
    </source>
</evidence>
<keyword evidence="3" id="KW-1003">Cell membrane</keyword>
<dbReference type="GO" id="GO:0005886">
    <property type="term" value="C:plasma membrane"/>
    <property type="evidence" value="ECO:0007669"/>
    <property type="project" value="UniProtKB-SubCell"/>
</dbReference>
<accession>A0A9X4H5Y9</accession>
<evidence type="ECO:0000256" key="4">
    <source>
        <dbReference type="ARBA" id="ARBA00022692"/>
    </source>
</evidence>
<evidence type="ECO:0000256" key="2">
    <source>
        <dbReference type="ARBA" id="ARBA00008929"/>
    </source>
</evidence>
<evidence type="ECO:0000256" key="3">
    <source>
        <dbReference type="ARBA" id="ARBA00022475"/>
    </source>
</evidence>
<dbReference type="InterPro" id="IPR005614">
    <property type="entry name" value="NrfD-like"/>
</dbReference>
<dbReference type="EMBL" id="JAKOAV010000062">
    <property type="protein sequence ID" value="MDF9410038.1"/>
    <property type="molecule type" value="Genomic_DNA"/>
</dbReference>
<reference evidence="8" key="1">
    <citation type="submission" date="2022-02" db="EMBL/GenBank/DDBJ databases">
        <authorList>
            <person name="Leng L."/>
        </authorList>
    </citation>
    <scope>NUCLEOTIDE SEQUENCE</scope>
    <source>
        <strain evidence="8">JI</strain>
    </source>
</reference>
<feature type="transmembrane region" description="Helical" evidence="7">
    <location>
        <begin position="47"/>
        <end position="74"/>
    </location>
</feature>
<evidence type="ECO:0000313" key="9">
    <source>
        <dbReference type="Proteomes" id="UP001154312"/>
    </source>
</evidence>
<gene>
    <name evidence="8" type="primary">hybB</name>
    <name evidence="8" type="ORF">L7E55_17115</name>
</gene>
<feature type="transmembrane region" description="Helical" evidence="7">
    <location>
        <begin position="12"/>
        <end position="35"/>
    </location>
</feature>
<keyword evidence="5 7" id="KW-1133">Transmembrane helix</keyword>